<dbReference type="GO" id="GO:0046789">
    <property type="term" value="F:host cell surface receptor binding"/>
    <property type="evidence" value="ECO:0007669"/>
    <property type="project" value="InterPro"/>
</dbReference>
<dbReference type="InterPro" id="IPR044932">
    <property type="entry name" value="PfEMP1_ATS_sf"/>
</dbReference>
<dbReference type="FunFam" id="1.10.1900.40:FF:000002">
    <property type="entry name" value="Erythrocyte membrane protein 1, PfEMP1"/>
    <property type="match status" value="1"/>
</dbReference>
<dbReference type="Gene3D" id="1.10.1900.40">
    <property type="entry name" value="Acidic terminal segments, variant surface antigen of PfEMP1"/>
    <property type="match status" value="2"/>
</dbReference>
<feature type="compositionally biased region" description="Basic and acidic residues" evidence="2">
    <location>
        <begin position="719"/>
        <end position="735"/>
    </location>
</feature>
<dbReference type="InterPro" id="IPR054595">
    <property type="entry name" value="DBL_C"/>
</dbReference>
<dbReference type="Gene3D" id="1.20.58.1930">
    <property type="match status" value="2"/>
</dbReference>
<dbReference type="FunFam" id="1.20.58.830:FF:000005">
    <property type="entry name" value="Erythrocyte membrane protein 1, PfEMP1"/>
    <property type="match status" value="1"/>
</dbReference>
<evidence type="ECO:0000259" key="4">
    <source>
        <dbReference type="Pfam" id="PF05424"/>
    </source>
</evidence>
<feature type="compositionally biased region" description="Low complexity" evidence="2">
    <location>
        <begin position="1592"/>
        <end position="1607"/>
    </location>
</feature>
<feature type="compositionally biased region" description="Polar residues" evidence="2">
    <location>
        <begin position="1680"/>
        <end position="1710"/>
    </location>
</feature>
<evidence type="ECO:0000259" key="3">
    <source>
        <dbReference type="Pfam" id="PF03011"/>
    </source>
</evidence>
<dbReference type="InterPro" id="IPR008602">
    <property type="entry name" value="Duffy-antigen-binding"/>
</dbReference>
<feature type="compositionally biased region" description="Low complexity" evidence="2">
    <location>
        <begin position="833"/>
        <end position="845"/>
    </location>
</feature>
<dbReference type="FunFam" id="1.10.1900.40:FF:000001">
    <property type="entry name" value="Erythrocyte membrane protein 1"/>
    <property type="match status" value="1"/>
</dbReference>
<feature type="domain" description="Duffy-binding-like" evidence="8">
    <location>
        <begin position="1142"/>
        <end position="1289"/>
    </location>
</feature>
<feature type="domain" description="Cysteine-rich interdomain region 1 gamma" evidence="7">
    <location>
        <begin position="1334"/>
        <end position="1384"/>
    </location>
</feature>
<feature type="domain" description="Duffy-binding-like" evidence="3">
    <location>
        <begin position="1401"/>
        <end position="1541"/>
    </location>
</feature>
<feature type="compositionally biased region" description="Basic and acidic residues" evidence="2">
    <location>
        <begin position="744"/>
        <end position="759"/>
    </location>
</feature>
<dbReference type="SUPFAM" id="SSF140924">
    <property type="entry name" value="Duffy binding domain-like"/>
    <property type="match status" value="4"/>
</dbReference>
<feature type="region of interest" description="Disordered" evidence="2">
    <location>
        <begin position="719"/>
        <end position="795"/>
    </location>
</feature>
<sequence>MVRPKRVRAATEPDYSSATNVKELLDMIGEHIYKKVHLGDADYRNALHGRLKRAKFSNADRVQKNNPCLLDYNYDTYVTSNVIDPCEHKSVERFSEVSGGECTDDKIGDSNGGACAPFRRLHVCDRNLEQIQSHTITATDNLLVDVCMAAQFEGKSISGYYPRYQTKYKDSGSTICTVLARSFADIGDIIRGKDLYEGYDQKDKEQKVKLEKNLQKIFTQIYNDVTKGGTNGKLKEHYEKDKQTGNYYQLREDWWDANRGTVWYAITCGAPDKAQYFRKTCSGGYPTNKQCRCVNRVDVPTNFDYVPQFLRWFEEWTEEFCRKKKKKLEDVIKKCRYDENNERKYCSRNGFDCKDTIRAQEKLVKAYDCHKCSVACDDFEPWIKNQKQEFLKQKNKYEKEIEKYKNGTRQETNGTINNLYVDEFYEKLKDVGYGGVEQFLKKLSKEQICQSELKVVKETADPVDFTKDKFEKTFSYKKYCDTCPWCGTEQEDGTLRYKEEVECRNQPTTPLDNTKSTDIQLSFTDKGNPKILEKFKNLCENGNKETQTWKCHYVGPDEDYCVLQKDQKNTPHRTIMPYVTFFNVWINEMLDDSIKWRNEHSMCINNKEATKCIGGCKKACECFRNWVEQKEKEWNQIEQHFDKQKNTGPLNHYTILQSYLSFFFKEKIKEAYGEEKCDVLMNSFNNIQEWKGINDTQHSNDPIKILLKHEDEIAEKCKETHTKEKCEEQEREDLARSAVTSPDTPRRHDLPRNDFPNEKEFEDEEEEEEEEEEEVDVEAAKTEDAVVPPATPGVNPCQIVKTLFEKPKSLDEACGLKYSAKTRNLGWKCVTPSGDSTTTSDGSDSTTRKRRSADSVKTSDSNQGSICIPPRRRKLYIHDIQSLGVEVGTTPTQEDLLKWFVKSAAVETFFLWDRYKKENKPQSESLLGVGSPQPLSPPGAVSDDSDPENQLQSGNIPTDFLRLMFYTLADYKDILFSGGTSDSGSEKEGDSSSNNNIVVLASGKENKEAMKKIQEQLKKFFQNSGNQSSTGGKNPSQSRGNPSNSGNDPETLWQTFGPSIWEGMICALTYKENGSGGEKGKTSITQIENADNLLKKLKEKYGVYESVELEDSNESRKMTGDTQPPTLKQFTSRPPYFRYLEEWGQNFCKERKKRLDKIKYECLGEDEGGARKTNCSGDGFECKKEPPKTDGTITTFDCPDCARHCGLYKRWIGRKKDEFEKQQNAYAEQREKAQKNNNNGFCGTLEKDAAAFLERLKNGPCSKKDSESGEDKTGNSHIKFNEGETFEHTNLCDPCPILGVQNTNTVWSDVTKKTCKDNAVITKDNIKTKIKADQQVVLHVSDNSDHKFETGLDECKEADIFKGIRKEEWECDKLCNSVVCFLKKKNENGTDLKQYIEIRALLKRWVDNFFDDYNKIKHKISHCTKSENKSKCIRGCNHKCNCVKQWIAKKREEWEKIRKRYLQQYENTDSADSFTVKTFLEELIPQIAVTDVQNKIIKLSKFDNPCGCSFSANSTNGNEDAIDCMLNKLQQKAKTCHDQASGYTQTACENSTPLEDDDEEDLLLEVENEKTNKQPSFCPEIKSEQEEKGGCEEAPTAEEPAAAPGEETINEQTPVLKPEEEAPVPEQNDKKELPKEGKKEKQPPTTPQVDENPFEHPAVIPSLVTSTLAWSVGIVVLEPSGNNTTASGKNTPSDTQNDIQNDDIPSSKITDNEWNTLKHDFISNMLQNEPNTEPNMLHDNVDNNTHPTPSHNKLDQKPFIMSIHDRNLYIGEEYSYDMSTNSGQNNVYSGIDPTSDNRGSYSDKNVPINDNHHPYSGIDLINDALNGDYDIYDEMLKRKENELFGTNHVKHTSTHSVAKNTNSDPILNQINLFHKWLDRHRNMCEKLKNKEDILNKLKEEWNKENNNNSAKTYNSDNKPK</sequence>
<dbReference type="Pfam" id="PF18562">
    <property type="entry name" value="CIDR1_gamma"/>
    <property type="match status" value="1"/>
</dbReference>
<dbReference type="Pfam" id="PF05424">
    <property type="entry name" value="Duffy_binding"/>
    <property type="match status" value="2"/>
</dbReference>
<accession>A0A024WSW6</accession>
<feature type="domain" description="Duffy-binding-like" evidence="8">
    <location>
        <begin position="315"/>
        <end position="477"/>
    </location>
</feature>
<evidence type="ECO:0000313" key="10">
    <source>
        <dbReference type="Proteomes" id="UP000030699"/>
    </source>
</evidence>
<feature type="coiled-coil region" evidence="1">
    <location>
        <begin position="1212"/>
        <end position="1239"/>
    </location>
</feature>
<dbReference type="EMBL" id="KI925525">
    <property type="protein sequence ID" value="ETW50309.1"/>
    <property type="molecule type" value="Genomic_DNA"/>
</dbReference>
<feature type="region of interest" description="Disordered" evidence="2">
    <location>
        <begin position="1112"/>
        <end position="1131"/>
    </location>
</feature>
<reference evidence="9 10" key="1">
    <citation type="submission" date="2013-02" db="EMBL/GenBank/DDBJ databases">
        <title>The Genome Annotation of Plasmodium falciparum MaliPS096_E11.</title>
        <authorList>
            <consortium name="The Broad Institute Genome Sequencing Platform"/>
            <consortium name="The Broad Institute Genome Sequencing Center for Infectious Disease"/>
            <person name="Neafsey D."/>
            <person name="Hoffman S."/>
            <person name="Volkman S."/>
            <person name="Rosenthal P."/>
            <person name="Walker B."/>
            <person name="Young S.K."/>
            <person name="Zeng Q."/>
            <person name="Gargeya S."/>
            <person name="Fitzgerald M."/>
            <person name="Haas B."/>
            <person name="Abouelleil A."/>
            <person name="Allen A.W."/>
            <person name="Alvarado L."/>
            <person name="Arachchi H.M."/>
            <person name="Berlin A.M."/>
            <person name="Chapman S.B."/>
            <person name="Gainer-Dewar J."/>
            <person name="Goldberg J."/>
            <person name="Griggs A."/>
            <person name="Gujja S."/>
            <person name="Hansen M."/>
            <person name="Howarth C."/>
            <person name="Imamovic A."/>
            <person name="Ireland A."/>
            <person name="Larimer J."/>
            <person name="McCowan C."/>
            <person name="Murphy C."/>
            <person name="Pearson M."/>
            <person name="Poon T.W."/>
            <person name="Priest M."/>
            <person name="Roberts A."/>
            <person name="Saif S."/>
            <person name="Shea T."/>
            <person name="Sisk P."/>
            <person name="Sykes S."/>
            <person name="Wortman J."/>
            <person name="Nusbaum C."/>
            <person name="Birren B."/>
        </authorList>
    </citation>
    <scope>NUCLEOTIDE SEQUENCE [LARGE SCALE GENOMIC DNA]</scope>
    <source>
        <strain evidence="9 10">MaliPS096_E11</strain>
    </source>
</reference>
<feature type="region of interest" description="Disordered" evidence="2">
    <location>
        <begin position="1679"/>
        <end position="1710"/>
    </location>
</feature>
<feature type="region of interest" description="Disordered" evidence="2">
    <location>
        <begin position="921"/>
        <end position="954"/>
    </location>
</feature>
<dbReference type="FunFam" id="1.20.58.1930:FF:000001">
    <property type="entry name" value="Erythrocyte membrane protein 1, PfEMP1"/>
    <property type="match status" value="1"/>
</dbReference>
<feature type="region of interest" description="Disordered" evidence="2">
    <location>
        <begin position="828"/>
        <end position="867"/>
    </location>
</feature>
<evidence type="ECO:0000313" key="9">
    <source>
        <dbReference type="EMBL" id="ETW50309.1"/>
    </source>
</evidence>
<dbReference type="InterPro" id="IPR004258">
    <property type="entry name" value="DBL"/>
</dbReference>
<dbReference type="OrthoDB" id="378876at2759"/>
<dbReference type="Proteomes" id="UP000030699">
    <property type="component" value="Unassembled WGS sequence"/>
</dbReference>
<feature type="coiled-coil region" evidence="1">
    <location>
        <begin position="1877"/>
        <end position="1907"/>
    </location>
</feature>
<keyword evidence="1" id="KW-0175">Coiled coil</keyword>
<dbReference type="Gene3D" id="1.20.58.830">
    <property type="match status" value="2"/>
</dbReference>
<dbReference type="InterPro" id="IPR041480">
    <property type="entry name" value="CIDR1_gamma"/>
</dbReference>
<feature type="domain" description="Duffy-binding-like" evidence="3">
    <location>
        <begin position="581"/>
        <end position="724"/>
    </location>
</feature>
<proteinExistence type="predicted"/>
<feature type="compositionally biased region" description="Basic and acidic residues" evidence="2">
    <location>
        <begin position="1581"/>
        <end position="1591"/>
    </location>
</feature>
<dbReference type="InterPro" id="IPR042202">
    <property type="entry name" value="Duffy-ag-bd_sf"/>
</dbReference>
<reference evidence="9 10" key="2">
    <citation type="submission" date="2013-02" db="EMBL/GenBank/DDBJ databases">
        <title>The Genome Sequence of Plasmodium falciparum MaliPS096_E11.</title>
        <authorList>
            <consortium name="The Broad Institute Genome Sequencing Platform"/>
            <consortium name="The Broad Institute Genome Sequencing Center for Infectious Disease"/>
            <person name="Neafsey D."/>
            <person name="Cheeseman I."/>
            <person name="Volkman S."/>
            <person name="Adams J."/>
            <person name="Walker B."/>
            <person name="Young S.K."/>
            <person name="Zeng Q."/>
            <person name="Gargeya S."/>
            <person name="Fitzgerald M."/>
            <person name="Haas B."/>
            <person name="Abouelleil A."/>
            <person name="Alvarado L."/>
            <person name="Arachchi H.M."/>
            <person name="Berlin A.M."/>
            <person name="Chapman S.B."/>
            <person name="Dewar J."/>
            <person name="Goldberg J."/>
            <person name="Griggs A."/>
            <person name="Gujja S."/>
            <person name="Hansen M."/>
            <person name="Howarth C."/>
            <person name="Imamovic A."/>
            <person name="Larimer J."/>
            <person name="McCowan C."/>
            <person name="Murphy C."/>
            <person name="Neiman D."/>
            <person name="Pearson M."/>
            <person name="Priest M."/>
            <person name="Roberts A."/>
            <person name="Saif S."/>
            <person name="Shea T."/>
            <person name="Sisk P."/>
            <person name="Sykes S."/>
            <person name="Wortman J."/>
            <person name="Nusbaum C."/>
            <person name="Birren B."/>
        </authorList>
    </citation>
    <scope>NUCLEOTIDE SEQUENCE [LARGE SCALE GENOMIC DNA]</scope>
    <source>
        <strain evidence="9 10">MaliPS096_E11</strain>
    </source>
</reference>
<feature type="region of interest" description="Disordered" evidence="2">
    <location>
        <begin position="1568"/>
        <end position="1654"/>
    </location>
</feature>
<feature type="domain" description="Plasmodium falciparum erythrocyte membrane protein-1 N-terminal segment" evidence="6">
    <location>
        <begin position="21"/>
        <end position="55"/>
    </location>
</feature>
<feature type="domain" description="Duffy-antigen binding" evidence="4">
    <location>
        <begin position="866"/>
        <end position="1083"/>
    </location>
</feature>
<dbReference type="Pfam" id="PF15445">
    <property type="entry name" value="ATS"/>
    <property type="match status" value="1"/>
</dbReference>
<feature type="region of interest" description="Disordered" evidence="2">
    <location>
        <begin position="1023"/>
        <end position="1053"/>
    </location>
</feature>
<dbReference type="InterPro" id="IPR029211">
    <property type="entry name" value="PfEMP1_ATS"/>
</dbReference>
<dbReference type="Gene3D" id="1.20.1310.20">
    <property type="entry name" value="Duffy-antigen binding domain"/>
    <property type="match status" value="2"/>
</dbReference>
<dbReference type="FunFam" id="1.20.1310.20:FF:000001">
    <property type="entry name" value="Erythrocyte membrane protein 1, PfEMP1"/>
    <property type="match status" value="1"/>
</dbReference>
<evidence type="ECO:0000259" key="7">
    <source>
        <dbReference type="Pfam" id="PF18562"/>
    </source>
</evidence>
<dbReference type="Pfam" id="PF22672">
    <property type="entry name" value="DBL_C"/>
    <property type="match status" value="2"/>
</dbReference>
<feature type="compositionally biased region" description="Acidic residues" evidence="2">
    <location>
        <begin position="760"/>
        <end position="777"/>
    </location>
</feature>
<name>A0A024WSW6_PLAFA</name>
<evidence type="ECO:0000256" key="2">
    <source>
        <dbReference type="SAM" id="MobiDB-lite"/>
    </source>
</evidence>
<feature type="compositionally biased region" description="Basic and acidic residues" evidence="2">
    <location>
        <begin position="1627"/>
        <end position="1642"/>
    </location>
</feature>
<feature type="compositionally biased region" description="Polar residues" evidence="2">
    <location>
        <begin position="1120"/>
        <end position="1131"/>
    </location>
</feature>
<feature type="domain" description="Duffy-antigen binding" evidence="4">
    <location>
        <begin position="113"/>
        <end position="311"/>
    </location>
</feature>
<protein>
    <recommendedName>
        <fullName evidence="11">Erythrocyte membrane protein 1</fullName>
    </recommendedName>
</protein>
<dbReference type="Pfam" id="PF03011">
    <property type="entry name" value="PFEMP"/>
    <property type="match status" value="2"/>
</dbReference>
<evidence type="ECO:0008006" key="11">
    <source>
        <dbReference type="Google" id="ProtNLM"/>
    </source>
</evidence>
<organism evidence="9 10">
    <name type="scientific">Plasmodium falciparum MaliPS096_E11</name>
    <dbReference type="NCBI Taxonomy" id="1036727"/>
    <lineage>
        <taxon>Eukaryota</taxon>
        <taxon>Sar</taxon>
        <taxon>Alveolata</taxon>
        <taxon>Apicomplexa</taxon>
        <taxon>Aconoidasida</taxon>
        <taxon>Haemosporida</taxon>
        <taxon>Plasmodiidae</taxon>
        <taxon>Plasmodium</taxon>
        <taxon>Plasmodium (Laverania)</taxon>
    </lineage>
</organism>
<evidence type="ECO:0000256" key="1">
    <source>
        <dbReference type="SAM" id="Coils"/>
    </source>
</evidence>
<gene>
    <name evidence="9" type="ORF">PFMALIP_01731</name>
</gene>
<evidence type="ECO:0000259" key="5">
    <source>
        <dbReference type="Pfam" id="PF15445"/>
    </source>
</evidence>
<evidence type="ECO:0000259" key="6">
    <source>
        <dbReference type="Pfam" id="PF15447"/>
    </source>
</evidence>
<feature type="compositionally biased region" description="Polar residues" evidence="2">
    <location>
        <begin position="855"/>
        <end position="865"/>
    </location>
</feature>
<dbReference type="GO" id="GO:0016020">
    <property type="term" value="C:membrane"/>
    <property type="evidence" value="ECO:0007669"/>
    <property type="project" value="InterPro"/>
</dbReference>
<evidence type="ECO:0000259" key="8">
    <source>
        <dbReference type="Pfam" id="PF22672"/>
    </source>
</evidence>
<feature type="domain" description="Plasmodium falciparum erythrocyte membrane protein 1 acidic terminal segment" evidence="5">
    <location>
        <begin position="1675"/>
        <end position="1919"/>
    </location>
</feature>
<dbReference type="Pfam" id="PF15447">
    <property type="entry name" value="NTS"/>
    <property type="match status" value="1"/>
</dbReference>
<dbReference type="InterPro" id="IPR029210">
    <property type="entry name" value="PfEMP1_NTS"/>
</dbReference>